<name>A0A2I0A802_9ASPA</name>
<sequence length="88" mass="9636">MATGTQRLVPYPVLFVLAFILPTLCLSSPPAGVGVFPPTCERIECPAFDLIDTGNGYEIRRFNSTPWMSTSKIEDVSLVGATREGFLR</sequence>
<evidence type="ECO:0000313" key="3">
    <source>
        <dbReference type="Proteomes" id="UP000236161"/>
    </source>
</evidence>
<dbReference type="AlphaFoldDB" id="A0A2I0A802"/>
<feature type="signal peptide" evidence="1">
    <location>
        <begin position="1"/>
        <end position="27"/>
    </location>
</feature>
<dbReference type="InterPro" id="IPR011256">
    <property type="entry name" value="Reg_factor_effector_dom_sf"/>
</dbReference>
<evidence type="ECO:0000313" key="2">
    <source>
        <dbReference type="EMBL" id="PKA51645.1"/>
    </source>
</evidence>
<dbReference type="OrthoDB" id="6424451at2759"/>
<dbReference type="STRING" id="1088818.A0A2I0A802"/>
<feature type="chain" id="PRO_5014149835" evidence="1">
    <location>
        <begin position="28"/>
        <end position="88"/>
    </location>
</feature>
<organism evidence="2 3">
    <name type="scientific">Apostasia shenzhenica</name>
    <dbReference type="NCBI Taxonomy" id="1088818"/>
    <lineage>
        <taxon>Eukaryota</taxon>
        <taxon>Viridiplantae</taxon>
        <taxon>Streptophyta</taxon>
        <taxon>Embryophyta</taxon>
        <taxon>Tracheophyta</taxon>
        <taxon>Spermatophyta</taxon>
        <taxon>Magnoliopsida</taxon>
        <taxon>Liliopsida</taxon>
        <taxon>Asparagales</taxon>
        <taxon>Orchidaceae</taxon>
        <taxon>Apostasioideae</taxon>
        <taxon>Apostasia</taxon>
    </lineage>
</organism>
<reference evidence="2 3" key="1">
    <citation type="journal article" date="2017" name="Nature">
        <title>The Apostasia genome and the evolution of orchids.</title>
        <authorList>
            <person name="Zhang G.Q."/>
            <person name="Liu K.W."/>
            <person name="Li Z."/>
            <person name="Lohaus R."/>
            <person name="Hsiao Y.Y."/>
            <person name="Niu S.C."/>
            <person name="Wang J.Y."/>
            <person name="Lin Y.C."/>
            <person name="Xu Q."/>
            <person name="Chen L.J."/>
            <person name="Yoshida K."/>
            <person name="Fujiwara S."/>
            <person name="Wang Z.W."/>
            <person name="Zhang Y.Q."/>
            <person name="Mitsuda N."/>
            <person name="Wang M."/>
            <person name="Liu G.H."/>
            <person name="Pecoraro L."/>
            <person name="Huang H.X."/>
            <person name="Xiao X.J."/>
            <person name="Lin M."/>
            <person name="Wu X.Y."/>
            <person name="Wu W.L."/>
            <person name="Chen Y.Y."/>
            <person name="Chang S.B."/>
            <person name="Sakamoto S."/>
            <person name="Ohme-Takagi M."/>
            <person name="Yagi M."/>
            <person name="Zeng S.J."/>
            <person name="Shen C.Y."/>
            <person name="Yeh C.M."/>
            <person name="Luo Y.B."/>
            <person name="Tsai W.C."/>
            <person name="Van de Peer Y."/>
            <person name="Liu Z.J."/>
        </authorList>
    </citation>
    <scope>NUCLEOTIDE SEQUENCE [LARGE SCALE GENOMIC DNA]</scope>
    <source>
        <strain evidence="3">cv. Shenzhen</strain>
        <tissue evidence="2">Stem</tissue>
    </source>
</reference>
<dbReference type="SUPFAM" id="SSF55136">
    <property type="entry name" value="Probable bacterial effector-binding domain"/>
    <property type="match status" value="1"/>
</dbReference>
<evidence type="ECO:0000256" key="1">
    <source>
        <dbReference type="SAM" id="SignalP"/>
    </source>
</evidence>
<dbReference type="EMBL" id="KZ452013">
    <property type="protein sequence ID" value="PKA51645.1"/>
    <property type="molecule type" value="Genomic_DNA"/>
</dbReference>
<gene>
    <name evidence="2" type="ORF">AXF42_Ash003012</name>
</gene>
<accession>A0A2I0A802</accession>
<proteinExistence type="predicted"/>
<dbReference type="Proteomes" id="UP000236161">
    <property type="component" value="Unassembled WGS sequence"/>
</dbReference>
<keyword evidence="1" id="KW-0732">Signal</keyword>
<keyword evidence="3" id="KW-1185">Reference proteome</keyword>
<protein>
    <submittedName>
        <fullName evidence="2">Uncharacterized protein</fullName>
    </submittedName>
</protein>